<evidence type="ECO:0000313" key="2">
    <source>
        <dbReference type="Proteomes" id="UP000009047"/>
    </source>
</evidence>
<dbReference type="RefSeq" id="WP_013258535.1">
    <property type="nucleotide sequence ID" value="NC_014365.1"/>
</dbReference>
<organism evidence="1 2">
    <name type="scientific">Desulfarculus baarsii (strain ATCC 33931 / DSM 2075 / LMG 7858 / VKM B-1802 / 2st14)</name>
    <dbReference type="NCBI Taxonomy" id="644282"/>
    <lineage>
        <taxon>Bacteria</taxon>
        <taxon>Pseudomonadati</taxon>
        <taxon>Thermodesulfobacteriota</taxon>
        <taxon>Desulfarculia</taxon>
        <taxon>Desulfarculales</taxon>
        <taxon>Desulfarculaceae</taxon>
        <taxon>Desulfarculus</taxon>
    </lineage>
</organism>
<dbReference type="AlphaFoldDB" id="E1QHN9"/>
<name>E1QHN9_DESB2</name>
<dbReference type="EMBL" id="CP002085">
    <property type="protein sequence ID" value="ADK85082.1"/>
    <property type="molecule type" value="Genomic_DNA"/>
</dbReference>
<reference evidence="1 2" key="1">
    <citation type="journal article" date="2010" name="Stand. Genomic Sci.">
        <title>Complete genome sequence of Desulfarculus baarsii type strain (2st14).</title>
        <authorList>
            <person name="Sun H."/>
            <person name="Spring S."/>
            <person name="Lapidus A."/>
            <person name="Davenport K."/>
            <person name="Del Rio T.G."/>
            <person name="Tice H."/>
            <person name="Nolan M."/>
            <person name="Copeland A."/>
            <person name="Cheng J.F."/>
            <person name="Lucas S."/>
            <person name="Tapia R."/>
            <person name="Goodwin L."/>
            <person name="Pitluck S."/>
            <person name="Ivanova N."/>
            <person name="Pagani I."/>
            <person name="Mavromatis K."/>
            <person name="Ovchinnikova G."/>
            <person name="Pati A."/>
            <person name="Chen A."/>
            <person name="Palaniappan K."/>
            <person name="Hauser L."/>
            <person name="Chang Y.J."/>
            <person name="Jeffries C.D."/>
            <person name="Detter J.C."/>
            <person name="Han C."/>
            <person name="Rohde M."/>
            <person name="Brambilla E."/>
            <person name="Goker M."/>
            <person name="Woyke T."/>
            <person name="Bristow J."/>
            <person name="Eisen J.A."/>
            <person name="Markowitz V."/>
            <person name="Hugenholtz P."/>
            <person name="Kyrpides N.C."/>
            <person name="Klenk H.P."/>
            <person name="Land M."/>
        </authorList>
    </citation>
    <scope>NUCLEOTIDE SEQUENCE [LARGE SCALE GENOMIC DNA]</scope>
    <source>
        <strain evidence="2">ATCC 33931 / DSM 2075 / LMG 7858 / VKM B-1802 / 2st14</strain>
    </source>
</reference>
<evidence type="ECO:0000313" key="1">
    <source>
        <dbReference type="EMBL" id="ADK85082.1"/>
    </source>
</evidence>
<dbReference type="KEGG" id="dbr:Deba_1714"/>
<protein>
    <submittedName>
        <fullName evidence="1">Uncharacterized protein</fullName>
    </submittedName>
</protein>
<dbReference type="STRING" id="644282.Deba_1714"/>
<dbReference type="HOGENOM" id="CLU_3198904_0_0_7"/>
<keyword evidence="2" id="KW-1185">Reference proteome</keyword>
<accession>E1QHN9</accession>
<gene>
    <name evidence="1" type="ordered locus">Deba_1714</name>
</gene>
<dbReference type="Proteomes" id="UP000009047">
    <property type="component" value="Chromosome"/>
</dbReference>
<proteinExistence type="predicted"/>
<sequence length="45" mass="5185">MSETPQPQPQPDADLAGLLRRIRQEKPLEYRHLVALIRTMAKSDN</sequence>